<dbReference type="FunFam" id="3.40.1090.10:FF:000013">
    <property type="entry name" value="Lysophospholipase NTE1"/>
    <property type="match status" value="1"/>
</dbReference>
<feature type="active site" description="Proton acceptor" evidence="15">
    <location>
        <position position="1179"/>
    </location>
</feature>
<proteinExistence type="inferred from homology"/>
<dbReference type="GO" id="GO:0071071">
    <property type="term" value="P:regulation of phospholipid biosynthetic process"/>
    <property type="evidence" value="ECO:0007669"/>
    <property type="project" value="EnsemblFungi"/>
</dbReference>
<dbReference type="InterPro" id="IPR018490">
    <property type="entry name" value="cNMP-bd_dom_sf"/>
</dbReference>
<keyword evidence="11 15" id="KW-0443">Lipid metabolism</keyword>
<dbReference type="Pfam" id="PF01734">
    <property type="entry name" value="Patatin"/>
    <property type="match status" value="1"/>
</dbReference>
<dbReference type="SUPFAM" id="SSF52151">
    <property type="entry name" value="FabD/lysophospholipase-like"/>
    <property type="match status" value="1"/>
</dbReference>
<keyword evidence="7 15" id="KW-0378">Hydrolase</keyword>
<feature type="active site" description="Nucleophile" evidence="15">
    <location>
        <position position="1061"/>
    </location>
</feature>
<dbReference type="FunFam" id="3.40.1090.10:FF:000007">
    <property type="entry name" value="Lysophospholipase NTE1"/>
    <property type="match status" value="1"/>
</dbReference>
<feature type="domain" description="PNPLA" evidence="19">
    <location>
        <begin position="1028"/>
        <end position="1192"/>
    </location>
</feature>
<evidence type="ECO:0000256" key="2">
    <source>
        <dbReference type="ARBA" id="ARBA00006636"/>
    </source>
</evidence>
<evidence type="ECO:0000256" key="10">
    <source>
        <dbReference type="ARBA" id="ARBA00022989"/>
    </source>
</evidence>
<dbReference type="InterPro" id="IPR001423">
    <property type="entry name" value="LysoPLipase_patatin_CS"/>
</dbReference>
<keyword evidence="6" id="KW-0677">Repeat</keyword>
<reference evidence="20" key="1">
    <citation type="submission" date="2013-12" db="EMBL/GenBank/DDBJ databases">
        <authorList>
            <person name="Genoscope - CEA"/>
        </authorList>
    </citation>
    <scope>NUCLEOTIDE SEQUENCE</scope>
    <source>
        <strain evidence="20">CBS 1993</strain>
    </source>
</reference>
<dbReference type="PROSITE" id="PS01237">
    <property type="entry name" value="UPF0028"/>
    <property type="match status" value="1"/>
</dbReference>
<evidence type="ECO:0000256" key="8">
    <source>
        <dbReference type="ARBA" id="ARBA00022824"/>
    </source>
</evidence>
<dbReference type="RefSeq" id="XP_022456155.1">
    <property type="nucleotide sequence ID" value="XM_022604603.1"/>
</dbReference>
<comment type="subcellular location">
    <subcellularLocation>
        <location evidence="1 16">Endoplasmic reticulum membrane</location>
    </subcellularLocation>
</comment>
<evidence type="ECO:0000259" key="18">
    <source>
        <dbReference type="PROSITE" id="PS50042"/>
    </source>
</evidence>
<evidence type="ECO:0000256" key="7">
    <source>
        <dbReference type="ARBA" id="ARBA00022801"/>
    </source>
</evidence>
<dbReference type="PANTHER" id="PTHR14226">
    <property type="entry name" value="NEUROPATHY TARGET ESTERASE/SWISS CHEESE D.MELANOGASTER"/>
    <property type="match status" value="1"/>
</dbReference>
<dbReference type="PROSITE" id="PS51635">
    <property type="entry name" value="PNPLA"/>
    <property type="match status" value="1"/>
</dbReference>
<comment type="function">
    <text evidence="13">Intracellular phospholipase B that catalyzes the double deacylation of phosphatidylcholine (PC) to glycerophosphocholine (GroPCho). Plays an important role in membrane lipid homeostasis. Responsible for the rapid PC turnover in response to inositol, elevated temperatures, or when choline is present in the growth medium.</text>
</comment>
<dbReference type="GeneID" id="34517543"/>
<evidence type="ECO:0000256" key="9">
    <source>
        <dbReference type="ARBA" id="ARBA00022963"/>
    </source>
</evidence>
<reference evidence="20" key="2">
    <citation type="submission" date="2014-02" db="EMBL/GenBank/DDBJ databases">
        <title>Complete DNA sequence of /Kuraishia capsulata/ illustrates novel genomic features among budding yeasts (/Saccharomycotina/).</title>
        <authorList>
            <person name="Morales L."/>
            <person name="Noel B."/>
            <person name="Porcel B."/>
            <person name="Marcet-Houben M."/>
            <person name="Hullo M-F."/>
            <person name="Sacerdot C."/>
            <person name="Tekaia F."/>
            <person name="Leh-Louis V."/>
            <person name="Despons L."/>
            <person name="Khanna V."/>
            <person name="Aury J-M."/>
            <person name="Barbe V."/>
            <person name="Couloux A."/>
            <person name="Labadie K."/>
            <person name="Pelletier E."/>
            <person name="Souciet J-L."/>
            <person name="Boekhout T."/>
            <person name="Gabaldon T."/>
            <person name="Wincker P."/>
            <person name="Dujon B."/>
        </authorList>
    </citation>
    <scope>NUCLEOTIDE SEQUENCE</scope>
    <source>
        <strain evidence="20">CBS 1993</strain>
    </source>
</reference>
<dbReference type="OrthoDB" id="421051at2759"/>
<feature type="transmembrane region" description="Helical" evidence="16">
    <location>
        <begin position="47"/>
        <end position="71"/>
    </location>
</feature>
<dbReference type="GO" id="GO:0005789">
    <property type="term" value="C:endoplasmic reticulum membrane"/>
    <property type="evidence" value="ECO:0007669"/>
    <property type="project" value="UniProtKB-SubCell"/>
</dbReference>
<comment type="similarity">
    <text evidence="2 16">Belongs to the NTE family.</text>
</comment>
<keyword evidence="9 15" id="KW-0442">Lipid degradation</keyword>
<comment type="catalytic activity">
    <reaction evidence="14 16">
        <text>a 1-acyl-sn-glycero-3-phosphocholine + H2O = sn-glycerol 3-phosphocholine + a fatty acid + H(+)</text>
        <dbReference type="Rhea" id="RHEA:15177"/>
        <dbReference type="ChEBI" id="CHEBI:15377"/>
        <dbReference type="ChEBI" id="CHEBI:15378"/>
        <dbReference type="ChEBI" id="CHEBI:16870"/>
        <dbReference type="ChEBI" id="CHEBI:28868"/>
        <dbReference type="ChEBI" id="CHEBI:58168"/>
        <dbReference type="EC" id="3.1.1.5"/>
    </reaction>
</comment>
<dbReference type="InterPro" id="IPR000595">
    <property type="entry name" value="cNMP-bd_dom"/>
</dbReference>
<dbReference type="PANTHER" id="PTHR14226:SF29">
    <property type="entry name" value="NEUROPATHY TARGET ESTERASE SWS"/>
    <property type="match status" value="1"/>
</dbReference>
<feature type="domain" description="Cyclic nucleotide-binding" evidence="18">
    <location>
        <begin position="637"/>
        <end position="762"/>
    </location>
</feature>
<evidence type="ECO:0000256" key="14">
    <source>
        <dbReference type="ARBA" id="ARBA00049531"/>
    </source>
</evidence>
<dbReference type="EC" id="3.1.1.5" evidence="3 16"/>
<dbReference type="InterPro" id="IPR016035">
    <property type="entry name" value="Acyl_Trfase/lysoPLipase"/>
</dbReference>
<keyword evidence="5 16" id="KW-0812">Transmembrane</keyword>
<evidence type="ECO:0000256" key="15">
    <source>
        <dbReference type="PROSITE-ProRule" id="PRU01161"/>
    </source>
</evidence>
<organism evidence="20 21">
    <name type="scientific">Kuraishia capsulata CBS 1993</name>
    <dbReference type="NCBI Taxonomy" id="1382522"/>
    <lineage>
        <taxon>Eukaryota</taxon>
        <taxon>Fungi</taxon>
        <taxon>Dikarya</taxon>
        <taxon>Ascomycota</taxon>
        <taxon>Saccharomycotina</taxon>
        <taxon>Pichiomycetes</taxon>
        <taxon>Pichiales</taxon>
        <taxon>Pichiaceae</taxon>
        <taxon>Kuraishia</taxon>
    </lineage>
</organism>
<keyword evidence="21" id="KW-1185">Reference proteome</keyword>
<dbReference type="HOGENOM" id="CLU_000960_1_1_1"/>
<feature type="domain" description="Cyclic nucleotide-binding" evidence="18">
    <location>
        <begin position="535"/>
        <end position="644"/>
    </location>
</feature>
<dbReference type="Pfam" id="PF00027">
    <property type="entry name" value="cNMP_binding"/>
    <property type="match status" value="2"/>
</dbReference>
<evidence type="ECO:0000313" key="21">
    <source>
        <dbReference type="Proteomes" id="UP000019384"/>
    </source>
</evidence>
<dbReference type="STRING" id="1382522.W6MIF9"/>
<evidence type="ECO:0000256" key="13">
    <source>
        <dbReference type="ARBA" id="ARBA00024965"/>
    </source>
</evidence>
<dbReference type="CDD" id="cd00038">
    <property type="entry name" value="CAP_ED"/>
    <property type="match status" value="2"/>
</dbReference>
<feature type="transmembrane region" description="Helical" evidence="16">
    <location>
        <begin position="12"/>
        <end position="35"/>
    </location>
</feature>
<protein>
    <recommendedName>
        <fullName evidence="4 16">Lysophospholipase NTE1</fullName>
        <ecNumber evidence="3 16">3.1.1.5</ecNumber>
    </recommendedName>
    <alternativeName>
        <fullName evidence="16">Intracellular phospholipase B</fullName>
    </alternativeName>
</protein>
<evidence type="ECO:0000256" key="17">
    <source>
        <dbReference type="SAM" id="MobiDB-lite"/>
    </source>
</evidence>
<dbReference type="Pfam" id="PF24179">
    <property type="entry name" value="NTE_Ploop"/>
    <property type="match status" value="1"/>
</dbReference>
<dbReference type="InterPro" id="IPR014710">
    <property type="entry name" value="RmlC-like_jellyroll"/>
</dbReference>
<feature type="short sequence motif" description="DGA/G" evidence="15">
    <location>
        <begin position="1179"/>
        <end position="1181"/>
    </location>
</feature>
<accession>W6MIF9</accession>
<dbReference type="GO" id="GO:0034638">
    <property type="term" value="P:phosphatidylcholine catabolic process"/>
    <property type="evidence" value="ECO:0007669"/>
    <property type="project" value="EnsemblFungi"/>
</dbReference>
<keyword evidence="12 16" id="KW-0472">Membrane</keyword>
<evidence type="ECO:0000256" key="6">
    <source>
        <dbReference type="ARBA" id="ARBA00022737"/>
    </source>
</evidence>
<dbReference type="Proteomes" id="UP000019384">
    <property type="component" value="Unassembled WGS sequence"/>
</dbReference>
<feature type="region of interest" description="Disordered" evidence="17">
    <location>
        <begin position="379"/>
        <end position="440"/>
    </location>
</feature>
<evidence type="ECO:0000259" key="19">
    <source>
        <dbReference type="PROSITE" id="PS51635"/>
    </source>
</evidence>
<dbReference type="InterPro" id="IPR056556">
    <property type="entry name" value="NTE1_P-loop_dom"/>
</dbReference>
<evidence type="ECO:0000313" key="20">
    <source>
        <dbReference type="EMBL" id="CDK24137.1"/>
    </source>
</evidence>
<dbReference type="Gene3D" id="2.60.120.10">
    <property type="entry name" value="Jelly Rolls"/>
    <property type="match status" value="3"/>
</dbReference>
<dbReference type="EMBL" id="HG793125">
    <property type="protein sequence ID" value="CDK24137.1"/>
    <property type="molecule type" value="Genomic_DNA"/>
</dbReference>
<dbReference type="PROSITE" id="PS50042">
    <property type="entry name" value="CNMP_BINDING_3"/>
    <property type="match status" value="2"/>
</dbReference>
<evidence type="ECO:0000256" key="4">
    <source>
        <dbReference type="ARBA" id="ARBA00018317"/>
    </source>
</evidence>
<dbReference type="SUPFAM" id="SSF51206">
    <property type="entry name" value="cAMP-binding domain-like"/>
    <property type="match status" value="2"/>
</dbReference>
<evidence type="ECO:0000256" key="16">
    <source>
        <dbReference type="RuleBase" id="RU362043"/>
    </source>
</evidence>
<sequence>MDQNIQTTEASFLTTLMWLVTRFFALILRALLYHLPNSIIRLLSWNFSITLSFPSLILILSVISIISYAFIRYKYLTVYSRLPEEPKREHLKMDLFLETRDEAQKARQSYLDEFLSAIKIFGYLETAVFQELTKSMNTQKFESTEMVFLDDDKIGFAIVVEGSMAIYCKTGADPTSTGDPTSFDQPKETIMINGVKYQMLNVVKSGSPLSSLIGVLKLLTRDSTEPAATATAAAAVRGLPFPNDGFFLDRRPSQNSHEQAVIDDIPHIPVLNGSNTESLPELVAIPQGNATISVIPKESFLRVASKYPKSTSHIIQMILTRLHRVTFRAAHSYLGMTREIFSTEMSVNEKSTYNLPSYLHDDVITLAKNATSFEYENTADTAEPGFGDTKGMRMKSTPSSNPGDLLSSVPIPGRENFLGSKKKNKSKDDQSRGFSSTMEETEEIALRSSLIDNIFKIVELDKSAFEPRRNGGDSRSSFPSSTISSPFFNGSPRFNNRAFSSSSSRGVYSLDTASLTNGDEGGPTDEIDYDSIKSEISNSLKIIYIKKGTKLVHQGEASPGLFYIIDGVCMVDFVDNEGKEQSLYSVKPGQLASYLGSTVLSRSFTDVVAETDVYCALLPKDSLNHFCEKYPPLQLALASHLLKHLNRRILLIDYAIEWVHTQAGSALYYQKEPANGIYIVLNGRFRSIIKTGSKDEEATVLGEHGQGESLGEIEVLTATGRQSTLVAVRDSESARIPRWLFEMLSLSNPSIMIKVSRIVAERVKQSIPSELTAPGQSPIMLGGPPGIPVNAKNYRTITILPMTHGIPTTAFAEKLVSALKSIGQSVVALNQASTLSQLGKYAFDKLSKMKQSGYFSELEEKYQTVVYVIDTPVNSSWTRTCISHGDCILLLADAQGSTEVGEYERLLVKMRTTARTELILIHPERYVEPGSTTKWLKNRIWVNSHHHIQMNLHKNGNKTGNMQAPTRMNLFTTSQARITSIKAKVESMISNTEFLRLRPSQPYFQPMAQHKNDFLRLARLLSDKSIGLVLGGGGARGISHIGIIKALEDQGIPVDMVGGTSIGAFVGGLYARDYDLVPIYGRAKKFSGRVSSLWRMAFDLTYPVTSYTTGHEFNRGIWKAFGDSRIEDFWLKYYCNSTNITNSVMEIHSSGYAWRYIRASMTLAGLLPPITDNGSMLMDGGYVDNLTVQEMKNRGAQIIFAVDVGSVDDRTPMNYGDALSGSWVIFNRWNPFSKYANAPSMAEIQMRLAYVASVNALEKAKNTPGVFYMRPPIDAYATLDFSKFDEIYRLGSAYAHSALKKLDKDGQLDWLQGKKKNSGFRSIQRRNSI</sequence>
<dbReference type="InterPro" id="IPR002641">
    <property type="entry name" value="PNPLA_dom"/>
</dbReference>
<dbReference type="InterPro" id="IPR050301">
    <property type="entry name" value="NTE"/>
</dbReference>
<dbReference type="GO" id="GO:0004622">
    <property type="term" value="F:phosphatidylcholine lysophospholipase activity"/>
    <property type="evidence" value="ECO:0007669"/>
    <property type="project" value="UniProtKB-EC"/>
</dbReference>
<keyword evidence="8 16" id="KW-0256">Endoplasmic reticulum</keyword>
<evidence type="ECO:0000256" key="11">
    <source>
        <dbReference type="ARBA" id="ARBA00023098"/>
    </source>
</evidence>
<feature type="short sequence motif" description="GXSXG" evidence="15">
    <location>
        <begin position="1059"/>
        <end position="1063"/>
    </location>
</feature>
<evidence type="ECO:0000256" key="12">
    <source>
        <dbReference type="ARBA" id="ARBA00023136"/>
    </source>
</evidence>
<keyword evidence="10 16" id="KW-1133">Transmembrane helix</keyword>
<dbReference type="SMART" id="SM00100">
    <property type="entry name" value="cNMP"/>
    <property type="match status" value="2"/>
</dbReference>
<evidence type="ECO:0000256" key="3">
    <source>
        <dbReference type="ARBA" id="ARBA00013274"/>
    </source>
</evidence>
<evidence type="ECO:0000256" key="5">
    <source>
        <dbReference type="ARBA" id="ARBA00022692"/>
    </source>
</evidence>
<name>W6MIF9_9ASCO</name>
<dbReference type="Gene3D" id="3.40.1090.10">
    <property type="entry name" value="Cytosolic phospholipase A2 catalytic domain"/>
    <property type="match status" value="2"/>
</dbReference>
<gene>
    <name evidence="20" type="ORF">KUCA_T00000097001</name>
</gene>
<feature type="short sequence motif" description="GXGXXG" evidence="15">
    <location>
        <begin position="1032"/>
        <end position="1037"/>
    </location>
</feature>
<evidence type="ECO:0000256" key="1">
    <source>
        <dbReference type="ARBA" id="ARBA00004586"/>
    </source>
</evidence>